<sequence>MPAPVRPDPAKVQMYWRPGCPYCAMLRRQLRRTGLSYEPVDIWKDQSGAVYVRSVNNGNETVPTVAVAGHPLTNPSARQVLEAVQRHAPHLLPETAPADAARRWRPRWPWRRTK</sequence>
<gene>
    <name evidence="3" type="ORF">JGS22_016530</name>
</gene>
<proteinExistence type="predicted"/>
<dbReference type="Pfam" id="PF00462">
    <property type="entry name" value="Glutaredoxin"/>
    <property type="match status" value="1"/>
</dbReference>
<dbReference type="InterPro" id="IPR036249">
    <property type="entry name" value="Thioredoxin-like_sf"/>
</dbReference>
<dbReference type="CDD" id="cd02976">
    <property type="entry name" value="NrdH"/>
    <property type="match status" value="1"/>
</dbReference>
<dbReference type="PROSITE" id="PS51354">
    <property type="entry name" value="GLUTAREDOXIN_2"/>
    <property type="match status" value="1"/>
</dbReference>
<evidence type="ECO:0000259" key="2">
    <source>
        <dbReference type="Pfam" id="PF00462"/>
    </source>
</evidence>
<dbReference type="SUPFAM" id="SSF52833">
    <property type="entry name" value="Thioredoxin-like"/>
    <property type="match status" value="1"/>
</dbReference>
<name>A0A949JHW7_9ACTN</name>
<dbReference type="PANTHER" id="PTHR34386:SF1">
    <property type="entry name" value="GLUTAREDOXIN-LIKE PROTEIN NRDH"/>
    <property type="match status" value="1"/>
</dbReference>
<dbReference type="Gene3D" id="3.40.30.10">
    <property type="entry name" value="Glutaredoxin"/>
    <property type="match status" value="1"/>
</dbReference>
<feature type="region of interest" description="Disordered" evidence="1">
    <location>
        <begin position="91"/>
        <end position="114"/>
    </location>
</feature>
<dbReference type="InterPro" id="IPR011915">
    <property type="entry name" value="GlrX_actino"/>
</dbReference>
<dbReference type="GO" id="GO:0009055">
    <property type="term" value="F:electron transfer activity"/>
    <property type="evidence" value="ECO:0007669"/>
    <property type="project" value="TreeGrafter"/>
</dbReference>
<organism evidence="3 4">
    <name type="scientific">Streptomyces tardus</name>
    <dbReference type="NCBI Taxonomy" id="2780544"/>
    <lineage>
        <taxon>Bacteria</taxon>
        <taxon>Bacillati</taxon>
        <taxon>Actinomycetota</taxon>
        <taxon>Actinomycetes</taxon>
        <taxon>Kitasatosporales</taxon>
        <taxon>Streptomycetaceae</taxon>
        <taxon>Streptomyces</taxon>
    </lineage>
</organism>
<dbReference type="RefSeq" id="WP_124274495.1">
    <property type="nucleotide sequence ID" value="NZ_JAELVF020000001.1"/>
</dbReference>
<evidence type="ECO:0000313" key="4">
    <source>
        <dbReference type="Proteomes" id="UP000694501"/>
    </source>
</evidence>
<dbReference type="GO" id="GO:0045454">
    <property type="term" value="P:cell redox homeostasis"/>
    <property type="evidence" value="ECO:0007669"/>
    <property type="project" value="TreeGrafter"/>
</dbReference>
<keyword evidence="4" id="KW-1185">Reference proteome</keyword>
<feature type="domain" description="Glutaredoxin" evidence="2">
    <location>
        <begin position="12"/>
        <end position="70"/>
    </location>
</feature>
<protein>
    <submittedName>
        <fullName evidence="3">Mycoredoxin</fullName>
    </submittedName>
</protein>
<dbReference type="AlphaFoldDB" id="A0A949JHW7"/>
<dbReference type="InterPro" id="IPR002109">
    <property type="entry name" value="Glutaredoxin"/>
</dbReference>
<evidence type="ECO:0000313" key="3">
    <source>
        <dbReference type="EMBL" id="MBU7599173.1"/>
    </source>
</evidence>
<dbReference type="EMBL" id="JAELVF020000001">
    <property type="protein sequence ID" value="MBU7599173.1"/>
    <property type="molecule type" value="Genomic_DNA"/>
</dbReference>
<feature type="compositionally biased region" description="Basic residues" evidence="1">
    <location>
        <begin position="103"/>
        <end position="114"/>
    </location>
</feature>
<dbReference type="PANTHER" id="PTHR34386">
    <property type="entry name" value="GLUTAREDOXIN"/>
    <property type="match status" value="1"/>
</dbReference>
<evidence type="ECO:0000256" key="1">
    <source>
        <dbReference type="SAM" id="MobiDB-lite"/>
    </source>
</evidence>
<accession>A0A949JHW7</accession>
<reference evidence="3" key="1">
    <citation type="submission" date="2021-06" db="EMBL/GenBank/DDBJ databases">
        <title>Sequencing of actinobacteria type strains.</title>
        <authorList>
            <person name="Nguyen G.-S."/>
            <person name="Wentzel A."/>
        </authorList>
    </citation>
    <scope>NUCLEOTIDE SEQUENCE</scope>
    <source>
        <strain evidence="3">P38-E01</strain>
    </source>
</reference>
<comment type="caution">
    <text evidence="3">The sequence shown here is derived from an EMBL/GenBank/DDBJ whole genome shotgun (WGS) entry which is preliminary data.</text>
</comment>
<dbReference type="Proteomes" id="UP000694501">
    <property type="component" value="Unassembled WGS sequence"/>
</dbReference>
<dbReference type="InterPro" id="IPR051548">
    <property type="entry name" value="Grx-like_ET"/>
</dbReference>
<dbReference type="NCBIfam" id="TIGR02200">
    <property type="entry name" value="GlrX_actino"/>
    <property type="match status" value="1"/>
</dbReference>